<evidence type="ECO:0000259" key="1">
    <source>
        <dbReference type="Pfam" id="PF12146"/>
    </source>
</evidence>
<sequence>MTMTPEKSGTILWLPGWSMPPAVFDQLCKALPEYHHVYLNYSEAETSEDLLTYTEKMVTKWITSTLHRPLFIGGWSLGGLLALHLAAKGFVDGLILFAATARFIRSRDEAHLGQPDANVRQMMKAIAQDALAVETNFRQMLWTETERESGIGDQLPPIGSWTAPALLAGLQVLRKVEVSALLSEIACPVLLFHGREDRICPYKGAEELAAGLSRAHLYAIPDCGHAPFLGREEEIAAKMRRWRDEQLHGN</sequence>
<name>A0ABU6D5D3_9BACL</name>
<reference evidence="2 3" key="1">
    <citation type="submission" date="2023-03" db="EMBL/GenBank/DDBJ databases">
        <title>Bacillus Genome Sequencing.</title>
        <authorList>
            <person name="Dunlap C."/>
        </authorList>
    </citation>
    <scope>NUCLEOTIDE SEQUENCE [LARGE SCALE GENOMIC DNA]</scope>
    <source>
        <strain evidence="2 3">NRS-1351</strain>
    </source>
</reference>
<dbReference type="InterPro" id="IPR029058">
    <property type="entry name" value="AB_hydrolase_fold"/>
</dbReference>
<dbReference type="Pfam" id="PF12146">
    <property type="entry name" value="Hydrolase_4"/>
    <property type="match status" value="1"/>
</dbReference>
<feature type="domain" description="Serine aminopeptidase S33" evidence="1">
    <location>
        <begin position="47"/>
        <end position="227"/>
    </location>
</feature>
<dbReference type="Proteomes" id="UP001355653">
    <property type="component" value="Unassembled WGS sequence"/>
</dbReference>
<comment type="caution">
    <text evidence="2">The sequence shown here is derived from an EMBL/GenBank/DDBJ whole genome shotgun (WGS) entry which is preliminary data.</text>
</comment>
<organism evidence="2 3">
    <name type="scientific">Paenibacillus chondroitinus</name>
    <dbReference type="NCBI Taxonomy" id="59842"/>
    <lineage>
        <taxon>Bacteria</taxon>
        <taxon>Bacillati</taxon>
        <taxon>Bacillota</taxon>
        <taxon>Bacilli</taxon>
        <taxon>Bacillales</taxon>
        <taxon>Paenibacillaceae</taxon>
        <taxon>Paenibacillus</taxon>
    </lineage>
</organism>
<protein>
    <submittedName>
        <fullName evidence="2">Alpha/beta fold hydrolase</fullName>
    </submittedName>
</protein>
<evidence type="ECO:0000313" key="3">
    <source>
        <dbReference type="Proteomes" id="UP001355653"/>
    </source>
</evidence>
<proteinExistence type="predicted"/>
<dbReference type="InterPro" id="IPR022742">
    <property type="entry name" value="Hydrolase_4"/>
</dbReference>
<dbReference type="GO" id="GO:0016787">
    <property type="term" value="F:hydrolase activity"/>
    <property type="evidence" value="ECO:0007669"/>
    <property type="project" value="UniProtKB-KW"/>
</dbReference>
<dbReference type="PANTHER" id="PTHR43689:SF8">
    <property type="entry name" value="ALPHA_BETA-HYDROLASES SUPERFAMILY PROTEIN"/>
    <property type="match status" value="1"/>
</dbReference>
<dbReference type="SUPFAM" id="SSF53474">
    <property type="entry name" value="alpha/beta-Hydrolases"/>
    <property type="match status" value="1"/>
</dbReference>
<keyword evidence="2" id="KW-0378">Hydrolase</keyword>
<dbReference type="Gene3D" id="3.40.50.1820">
    <property type="entry name" value="alpha/beta hydrolase"/>
    <property type="match status" value="1"/>
</dbReference>
<dbReference type="EMBL" id="JAROBY010000006">
    <property type="protein sequence ID" value="MEB4792944.1"/>
    <property type="molecule type" value="Genomic_DNA"/>
</dbReference>
<gene>
    <name evidence="2" type="ORF">P5G65_03490</name>
</gene>
<dbReference type="PANTHER" id="PTHR43689">
    <property type="entry name" value="HYDROLASE"/>
    <property type="match status" value="1"/>
</dbReference>
<keyword evidence="3" id="KW-1185">Reference proteome</keyword>
<dbReference type="RefSeq" id="WP_246069309.1">
    <property type="nucleotide sequence ID" value="NZ_JAROBY010000006.1"/>
</dbReference>
<accession>A0ABU6D5D3</accession>
<evidence type="ECO:0000313" key="2">
    <source>
        <dbReference type="EMBL" id="MEB4792944.1"/>
    </source>
</evidence>